<evidence type="ECO:0000313" key="1">
    <source>
        <dbReference type="EMBL" id="MFC0392216.1"/>
    </source>
</evidence>
<name>A0ABV6J8U2_9BACL</name>
<dbReference type="Proteomes" id="UP001589818">
    <property type="component" value="Unassembled WGS sequence"/>
</dbReference>
<keyword evidence="2" id="KW-1185">Reference proteome</keyword>
<reference evidence="1 2" key="1">
    <citation type="submission" date="2024-09" db="EMBL/GenBank/DDBJ databases">
        <authorList>
            <person name="Sun Q."/>
            <person name="Mori K."/>
        </authorList>
    </citation>
    <scope>NUCLEOTIDE SEQUENCE [LARGE SCALE GENOMIC DNA]</scope>
    <source>
        <strain evidence="1 2">CCM 4839</strain>
    </source>
</reference>
<sequence>MQPTIKQTVYPSFKELNMLEELEEEIREELGIDFFDSIGITFDYWPEDDNAEYPHEGMPIDMVLLGMTSIPDSYFGFITEFSTIDNLANAPIIQYESIGLDKHAILIAHNFIDFLRLLVTTKSVFEFISEDDDSSEDTIGPEREYIYKRIMEKFQIEPFESVRAYKQKLIEDRENSVVAKTYNGLGVKAVSDSMTHSTFIVNEGDDETIKGQLTSFLISASLESKLAYIRDVQEYDYTEIPSFEETDELLIAELERYGFVNEVKRMTQKFVG</sequence>
<evidence type="ECO:0008006" key="3">
    <source>
        <dbReference type="Google" id="ProtNLM"/>
    </source>
</evidence>
<accession>A0ABV6J8U2</accession>
<dbReference type="RefSeq" id="WP_204819327.1">
    <property type="nucleotide sequence ID" value="NZ_JANHOF010000003.1"/>
</dbReference>
<organism evidence="1 2">
    <name type="scientific">Paenibacillus mendelii</name>
    <dbReference type="NCBI Taxonomy" id="206163"/>
    <lineage>
        <taxon>Bacteria</taxon>
        <taxon>Bacillati</taxon>
        <taxon>Bacillota</taxon>
        <taxon>Bacilli</taxon>
        <taxon>Bacillales</taxon>
        <taxon>Paenibacillaceae</taxon>
        <taxon>Paenibacillus</taxon>
    </lineage>
</organism>
<evidence type="ECO:0000313" key="2">
    <source>
        <dbReference type="Proteomes" id="UP001589818"/>
    </source>
</evidence>
<dbReference type="EMBL" id="JBHLVF010000017">
    <property type="protein sequence ID" value="MFC0392216.1"/>
    <property type="molecule type" value="Genomic_DNA"/>
</dbReference>
<gene>
    <name evidence="1" type="ORF">ACFFJ8_12665</name>
</gene>
<proteinExistence type="predicted"/>
<protein>
    <recommendedName>
        <fullName evidence="3">Knr4/Smi1-like domain-containing protein</fullName>
    </recommendedName>
</protein>
<comment type="caution">
    <text evidence="1">The sequence shown here is derived from an EMBL/GenBank/DDBJ whole genome shotgun (WGS) entry which is preliminary data.</text>
</comment>